<dbReference type="PANTHER" id="PTHR33789">
    <property type="entry name" value="LACHRYMATORY-FACTOR SYNTHASE"/>
    <property type="match status" value="1"/>
</dbReference>
<dbReference type="SUPFAM" id="SSF55961">
    <property type="entry name" value="Bet v1-like"/>
    <property type="match status" value="1"/>
</dbReference>
<dbReference type="Proteomes" id="UP001161247">
    <property type="component" value="Chromosome 2"/>
</dbReference>
<dbReference type="InterPro" id="IPR019587">
    <property type="entry name" value="Polyketide_cyclase/dehydratase"/>
</dbReference>
<accession>A0AAV1CD78</accession>
<evidence type="ECO:0000313" key="2">
    <source>
        <dbReference type="Proteomes" id="UP001161247"/>
    </source>
</evidence>
<dbReference type="Pfam" id="PF10604">
    <property type="entry name" value="Polyketide_cyc2"/>
    <property type="match status" value="1"/>
</dbReference>
<name>A0AAV1CD78_OLDCO</name>
<gene>
    <name evidence="1" type="ORF">OLC1_LOCUS4942</name>
</gene>
<sequence length="163" mass="18451">MEQETLMKSKWEGNVSTKIEDVNADQIWPLIKDFFGIYKYFPNLQVSYGVQGNNGEVGSIRYCEQVVSPTVVHWAKEKITAVDPDQRSLTFEIIDGNSGLRSCVATVKVVDPSGEHDDQSLGCVLSWTFSFDALEGVKFEDLVKKYQMWIEICAQNMKDSLVK</sequence>
<organism evidence="1 2">
    <name type="scientific">Oldenlandia corymbosa var. corymbosa</name>
    <dbReference type="NCBI Taxonomy" id="529605"/>
    <lineage>
        <taxon>Eukaryota</taxon>
        <taxon>Viridiplantae</taxon>
        <taxon>Streptophyta</taxon>
        <taxon>Embryophyta</taxon>
        <taxon>Tracheophyta</taxon>
        <taxon>Spermatophyta</taxon>
        <taxon>Magnoliopsida</taxon>
        <taxon>eudicotyledons</taxon>
        <taxon>Gunneridae</taxon>
        <taxon>Pentapetalae</taxon>
        <taxon>asterids</taxon>
        <taxon>lamiids</taxon>
        <taxon>Gentianales</taxon>
        <taxon>Rubiaceae</taxon>
        <taxon>Rubioideae</taxon>
        <taxon>Spermacoceae</taxon>
        <taxon>Hedyotis-Oldenlandia complex</taxon>
        <taxon>Oldenlandia</taxon>
    </lineage>
</organism>
<evidence type="ECO:0000313" key="1">
    <source>
        <dbReference type="EMBL" id="CAI9093566.1"/>
    </source>
</evidence>
<keyword evidence="2" id="KW-1185">Reference proteome</keyword>
<reference evidence="1" key="1">
    <citation type="submission" date="2023-03" db="EMBL/GenBank/DDBJ databases">
        <authorList>
            <person name="Julca I."/>
        </authorList>
    </citation>
    <scope>NUCLEOTIDE SEQUENCE</scope>
</reference>
<dbReference type="InterPro" id="IPR023393">
    <property type="entry name" value="START-like_dom_sf"/>
</dbReference>
<dbReference type="GO" id="GO:0004864">
    <property type="term" value="F:protein phosphatase inhibitor activity"/>
    <property type="evidence" value="ECO:0007669"/>
    <property type="project" value="UniProtKB-ARBA"/>
</dbReference>
<proteinExistence type="predicted"/>
<protein>
    <submittedName>
        <fullName evidence="1">OLC1v1029097C1</fullName>
    </submittedName>
</protein>
<dbReference type="InterPro" id="IPR053249">
    <property type="entry name" value="LFS"/>
</dbReference>
<dbReference type="Gene3D" id="3.30.530.20">
    <property type="match status" value="1"/>
</dbReference>
<dbReference type="AlphaFoldDB" id="A0AAV1CD78"/>
<dbReference type="CDD" id="cd07821">
    <property type="entry name" value="PYR_PYL_RCAR_like"/>
    <property type="match status" value="1"/>
</dbReference>
<dbReference type="PANTHER" id="PTHR33789:SF15">
    <property type="entry name" value="LACHRYMATORY-FACTOR SYNTHASE"/>
    <property type="match status" value="1"/>
</dbReference>
<dbReference type="EMBL" id="OX459119">
    <property type="protein sequence ID" value="CAI9093566.1"/>
    <property type="molecule type" value="Genomic_DNA"/>
</dbReference>